<organism evidence="2 3">
    <name type="scientific">Mesobacillus persicus</name>
    <dbReference type="NCBI Taxonomy" id="930146"/>
    <lineage>
        <taxon>Bacteria</taxon>
        <taxon>Bacillati</taxon>
        <taxon>Bacillota</taxon>
        <taxon>Bacilli</taxon>
        <taxon>Bacillales</taxon>
        <taxon>Bacillaceae</taxon>
        <taxon>Mesobacillus</taxon>
    </lineage>
</organism>
<keyword evidence="1" id="KW-1133">Transmembrane helix</keyword>
<feature type="transmembrane region" description="Helical" evidence="1">
    <location>
        <begin position="31"/>
        <end position="53"/>
    </location>
</feature>
<gene>
    <name evidence="2" type="ORF">SAMN05192533_11437</name>
</gene>
<evidence type="ECO:0000313" key="2">
    <source>
        <dbReference type="EMBL" id="SEN49515.1"/>
    </source>
</evidence>
<dbReference type="STRING" id="930146.SAMN05192533_11437"/>
<dbReference type="RefSeq" id="WP_090748704.1">
    <property type="nucleotide sequence ID" value="NZ_FOBW01000014.1"/>
</dbReference>
<keyword evidence="3" id="KW-1185">Reference proteome</keyword>
<dbReference type="Proteomes" id="UP000198553">
    <property type="component" value="Unassembled WGS sequence"/>
</dbReference>
<dbReference type="EMBL" id="FOBW01000014">
    <property type="protein sequence ID" value="SEN49515.1"/>
    <property type="molecule type" value="Genomic_DNA"/>
</dbReference>
<keyword evidence="1" id="KW-0812">Transmembrane</keyword>
<protein>
    <recommendedName>
        <fullName evidence="4">YrhC-like protein</fullName>
    </recommendedName>
</protein>
<proteinExistence type="predicted"/>
<feature type="transmembrane region" description="Helical" evidence="1">
    <location>
        <begin position="7"/>
        <end position="25"/>
    </location>
</feature>
<keyword evidence="1" id="KW-0472">Membrane</keyword>
<name>A0A1H8H054_9BACI</name>
<reference evidence="3" key="1">
    <citation type="submission" date="2016-10" db="EMBL/GenBank/DDBJ databases">
        <authorList>
            <person name="Varghese N."/>
            <person name="Submissions S."/>
        </authorList>
    </citation>
    <scope>NUCLEOTIDE SEQUENCE [LARGE SCALE GENOMIC DNA]</scope>
    <source>
        <strain evidence="3">B48,IBRC-M 10115,DSM 25386,CECT 8001</strain>
    </source>
</reference>
<accession>A0A1H8H054</accession>
<evidence type="ECO:0008006" key="4">
    <source>
        <dbReference type="Google" id="ProtNLM"/>
    </source>
</evidence>
<dbReference type="AlphaFoldDB" id="A0A1H8H054"/>
<evidence type="ECO:0000256" key="1">
    <source>
        <dbReference type="SAM" id="Phobius"/>
    </source>
</evidence>
<evidence type="ECO:0000313" key="3">
    <source>
        <dbReference type="Proteomes" id="UP000198553"/>
    </source>
</evidence>
<sequence>MEKIAQNALNLYFIVIFIMLLKNAVPLGEDIQALISLGLVLVALGVFIIEKIVHRKNTRSK</sequence>